<comment type="caution">
    <text evidence="3">The sequence shown here is derived from an EMBL/GenBank/DDBJ whole genome shotgun (WGS) entry which is preliminary data.</text>
</comment>
<sequence length="79" mass="9404">MYYVYVIKSERDGSYYKGVTENLKQRFQDHNTGSTRYSSSKRPYKLVWFCAFPNKTKALKFEKYLKHGSGHAFTKKHLL</sequence>
<dbReference type="PANTHER" id="PTHR34477">
    <property type="entry name" value="UPF0213 PROTEIN YHBQ"/>
    <property type="match status" value="1"/>
</dbReference>
<evidence type="ECO:0000259" key="2">
    <source>
        <dbReference type="PROSITE" id="PS50164"/>
    </source>
</evidence>
<accession>A0A2H0AN75</accession>
<proteinExistence type="inferred from homology"/>
<dbReference type="EMBL" id="PCSK01000021">
    <property type="protein sequence ID" value="PIP46290.1"/>
    <property type="molecule type" value="Genomic_DNA"/>
</dbReference>
<dbReference type="PANTHER" id="PTHR34477:SF1">
    <property type="entry name" value="UPF0213 PROTEIN YHBQ"/>
    <property type="match status" value="1"/>
</dbReference>
<evidence type="ECO:0000256" key="1">
    <source>
        <dbReference type="ARBA" id="ARBA00007435"/>
    </source>
</evidence>
<dbReference type="Proteomes" id="UP000230007">
    <property type="component" value="Unassembled WGS sequence"/>
</dbReference>
<dbReference type="InterPro" id="IPR050190">
    <property type="entry name" value="UPF0213_domain"/>
</dbReference>
<gene>
    <name evidence="3" type="ORF">COX15_01080</name>
</gene>
<dbReference type="AlphaFoldDB" id="A0A2H0AN75"/>
<evidence type="ECO:0000313" key="4">
    <source>
        <dbReference type="Proteomes" id="UP000230007"/>
    </source>
</evidence>
<dbReference type="Gene3D" id="3.40.1440.10">
    <property type="entry name" value="GIY-YIG endonuclease"/>
    <property type="match status" value="1"/>
</dbReference>
<dbReference type="InterPro" id="IPR000305">
    <property type="entry name" value="GIY-YIG_endonuc"/>
</dbReference>
<comment type="similarity">
    <text evidence="1">Belongs to the UPF0213 family.</text>
</comment>
<name>A0A2H0AN75_9BACT</name>
<dbReference type="PROSITE" id="PS50164">
    <property type="entry name" value="GIY_YIG"/>
    <property type="match status" value="1"/>
</dbReference>
<dbReference type="Pfam" id="PF01541">
    <property type="entry name" value="GIY-YIG"/>
    <property type="match status" value="1"/>
</dbReference>
<evidence type="ECO:0000313" key="3">
    <source>
        <dbReference type="EMBL" id="PIP46290.1"/>
    </source>
</evidence>
<reference evidence="3 4" key="1">
    <citation type="submission" date="2017-09" db="EMBL/GenBank/DDBJ databases">
        <title>Depth-based differentiation of microbial function through sediment-hosted aquifers and enrichment of novel symbionts in the deep terrestrial subsurface.</title>
        <authorList>
            <person name="Probst A.J."/>
            <person name="Ladd B."/>
            <person name="Jarett J.K."/>
            <person name="Geller-Mcgrath D.E."/>
            <person name="Sieber C.M."/>
            <person name="Emerson J.B."/>
            <person name="Anantharaman K."/>
            <person name="Thomas B.C."/>
            <person name="Malmstrom R."/>
            <person name="Stieglmeier M."/>
            <person name="Klingl A."/>
            <person name="Woyke T."/>
            <person name="Ryan C.M."/>
            <person name="Banfield J.F."/>
        </authorList>
    </citation>
    <scope>NUCLEOTIDE SEQUENCE [LARGE SCALE GENOMIC DNA]</scope>
    <source>
        <strain evidence="3">CG23_combo_of_CG06-09_8_20_14_all_42_19</strain>
    </source>
</reference>
<dbReference type="CDD" id="cd10449">
    <property type="entry name" value="GIY-YIG_SLX1_like"/>
    <property type="match status" value="1"/>
</dbReference>
<protein>
    <submittedName>
        <fullName evidence="3">Excinuclease ABC subunit C</fullName>
    </submittedName>
</protein>
<feature type="domain" description="GIY-YIG" evidence="2">
    <location>
        <begin position="1"/>
        <end position="79"/>
    </location>
</feature>
<organism evidence="3 4">
    <name type="scientific">Candidatus Colwellbacteria bacterium CG23_combo_of_CG06-09_8_20_14_all_42_19</name>
    <dbReference type="NCBI Taxonomy" id="1974541"/>
    <lineage>
        <taxon>Bacteria</taxon>
        <taxon>Candidatus Colwelliibacteriota</taxon>
    </lineage>
</organism>
<dbReference type="InterPro" id="IPR035901">
    <property type="entry name" value="GIY-YIG_endonuc_sf"/>
</dbReference>
<dbReference type="SUPFAM" id="SSF82771">
    <property type="entry name" value="GIY-YIG endonuclease"/>
    <property type="match status" value="1"/>
</dbReference>